<reference evidence="1 2" key="1">
    <citation type="submission" date="2017-05" db="EMBL/GenBank/DDBJ databases">
        <authorList>
            <person name="Varghese N."/>
            <person name="Submissions S."/>
        </authorList>
    </citation>
    <scope>NUCLEOTIDE SEQUENCE [LARGE SCALE GENOMIC DNA]</scope>
    <source>
        <strain evidence="1 2">DSM 29506</strain>
    </source>
</reference>
<sequence length="455" mass="51398">MILDPAAAAPQITLLSNHKTNEPRMMDLDIPLVFDAAPEWPAHLAPPVLHYKSSPYCPSKDGKVQPILRSRSLLTPDVDLNVYKQKAVIDWVQIRIATPEVHQARNMQPAITNMLKALGANGTVYVSGPKEERRYIGRDFLVKFQQPEPKTLLPVLEQIIDKYAITTSAANIPITGIEISVDIYVKHPHAMAPHEANLLRWQMTDILRRHLRPAPVLTEMEQGWPRFHGAPHDPEKATFLVNPTGKDLSPGLIVLAARLGLDKQRLTALDLKQHAQPKVDKTGYIGPRKGLVMLRTMDKITDRRDPLKGTFVTLPLERQRSRLEVTLTGAADECGGHGAVHLNTIGALYRHSFKELRKPFFDFFLPSFGKTCATKELDVKVTSTEQKVFARSGVYGLDRLHRAIEDLQSQRYAKRLIASRPTRMYEKGRLVAWSPFNQKIYRALKQLGTDWNRHG</sequence>
<protein>
    <submittedName>
        <fullName evidence="1">Uncharacterized protein</fullName>
    </submittedName>
</protein>
<accession>A0A521E9C7</accession>
<dbReference type="Proteomes" id="UP000316030">
    <property type="component" value="Unassembled WGS sequence"/>
</dbReference>
<dbReference type="EMBL" id="FXTO01000015">
    <property type="protein sequence ID" value="SMO80514.1"/>
    <property type="molecule type" value="Genomic_DNA"/>
</dbReference>
<evidence type="ECO:0000313" key="2">
    <source>
        <dbReference type="Proteomes" id="UP000316030"/>
    </source>
</evidence>
<name>A0A521E9C7_9RHOB</name>
<evidence type="ECO:0000313" key="1">
    <source>
        <dbReference type="EMBL" id="SMO80514.1"/>
    </source>
</evidence>
<keyword evidence="2" id="KW-1185">Reference proteome</keyword>
<gene>
    <name evidence="1" type="ORF">SAMN06265173_11528</name>
</gene>
<proteinExistence type="predicted"/>
<organism evidence="1 2">
    <name type="scientific">Thalassovita litoralis</name>
    <dbReference type="NCBI Taxonomy" id="1010611"/>
    <lineage>
        <taxon>Bacteria</taxon>
        <taxon>Pseudomonadati</taxon>
        <taxon>Pseudomonadota</taxon>
        <taxon>Alphaproteobacteria</taxon>
        <taxon>Rhodobacterales</taxon>
        <taxon>Roseobacteraceae</taxon>
        <taxon>Thalassovita</taxon>
    </lineage>
</organism>
<dbReference type="AlphaFoldDB" id="A0A521E9C7"/>